<dbReference type="Proteomes" id="UP000247832">
    <property type="component" value="Unassembled WGS sequence"/>
</dbReference>
<accession>A0A2V5KZQ1</accession>
<feature type="domain" description="NmrA-like" evidence="1">
    <location>
        <begin position="4"/>
        <end position="247"/>
    </location>
</feature>
<dbReference type="AlphaFoldDB" id="A0A2V5KZQ1"/>
<dbReference type="InterPro" id="IPR051604">
    <property type="entry name" value="Ergot_Alk_Oxidoreductase"/>
</dbReference>
<dbReference type="SUPFAM" id="SSF51735">
    <property type="entry name" value="NAD(P)-binding Rossmann-fold domains"/>
    <property type="match status" value="1"/>
</dbReference>
<comment type="caution">
    <text evidence="2">The sequence shown here is derived from an EMBL/GenBank/DDBJ whole genome shotgun (WGS) entry which is preliminary data.</text>
</comment>
<keyword evidence="3" id="KW-1185">Reference proteome</keyword>
<name>A0A2V5KZQ1_9MICC</name>
<dbReference type="Pfam" id="PF05368">
    <property type="entry name" value="NmrA"/>
    <property type="match status" value="1"/>
</dbReference>
<evidence type="ECO:0000259" key="1">
    <source>
        <dbReference type="Pfam" id="PF05368"/>
    </source>
</evidence>
<gene>
    <name evidence="2" type="ORF">CVV68_22630</name>
</gene>
<dbReference type="Gene3D" id="3.40.50.720">
    <property type="entry name" value="NAD(P)-binding Rossmann-like Domain"/>
    <property type="match status" value="1"/>
</dbReference>
<dbReference type="EMBL" id="QJVD01000070">
    <property type="protein sequence ID" value="PYI64148.1"/>
    <property type="molecule type" value="Genomic_DNA"/>
</dbReference>
<protein>
    <submittedName>
        <fullName evidence="2">NAD(P)-dependent oxidoreductase</fullName>
    </submittedName>
</protein>
<dbReference type="RefSeq" id="WP_110503237.1">
    <property type="nucleotide sequence ID" value="NZ_QJVD01000070.1"/>
</dbReference>
<evidence type="ECO:0000313" key="3">
    <source>
        <dbReference type="Proteomes" id="UP000247832"/>
    </source>
</evidence>
<organism evidence="2 3">
    <name type="scientific">Arthrobacter livingstonensis</name>
    <dbReference type="NCBI Taxonomy" id="670078"/>
    <lineage>
        <taxon>Bacteria</taxon>
        <taxon>Bacillati</taxon>
        <taxon>Actinomycetota</taxon>
        <taxon>Actinomycetes</taxon>
        <taxon>Micrococcales</taxon>
        <taxon>Micrococcaceae</taxon>
        <taxon>Arthrobacter</taxon>
    </lineage>
</organism>
<dbReference type="Gene3D" id="3.90.25.10">
    <property type="entry name" value="UDP-galactose 4-epimerase, domain 1"/>
    <property type="match status" value="1"/>
</dbReference>
<dbReference type="InterPro" id="IPR036291">
    <property type="entry name" value="NAD(P)-bd_dom_sf"/>
</dbReference>
<evidence type="ECO:0000313" key="2">
    <source>
        <dbReference type="EMBL" id="PYI64148.1"/>
    </source>
</evidence>
<dbReference type="InterPro" id="IPR008030">
    <property type="entry name" value="NmrA-like"/>
</dbReference>
<reference evidence="2 3" key="1">
    <citation type="submission" date="2018-05" db="EMBL/GenBank/DDBJ databases">
        <title>Genetic diversity of glacier-inhabiting Cryobacterium bacteria in China and description of Cryobacterium mengkeensis sp. nov. and Arthrobacter glacialis sp. nov.</title>
        <authorList>
            <person name="Liu Q."/>
            <person name="Xin Y.-H."/>
        </authorList>
    </citation>
    <scope>NUCLEOTIDE SEQUENCE [LARGE SCALE GENOMIC DNA]</scope>
    <source>
        <strain evidence="2 3">LI2</strain>
    </source>
</reference>
<proteinExistence type="predicted"/>
<sequence>MILITTAGKVGAHSARVLAAAGQPVRVLIRNPDAHRDLADAGVDLFHGDLDRPDSIAAAMIGTDAIVLVTPAVPEQEIAVIVAARNAGVAHVTKVTSDATPDSPISRRRDHYRIEQALTDSGLTHTLLRANAYMQNLLTLAPAIATTSAFSSSTGDGRIGMIDARDVAAAAASIASAPAQHIGKTYRLSGPASLSYDTVAAQLTEVLGRTVTHHRISSEEQEATMIQLGLPTPVAHSNAQALELFAQGDSDWTSVDIERITRRQATPFARFAADYADRFSTASE</sequence>
<dbReference type="OrthoDB" id="5180065at2"/>
<dbReference type="PANTHER" id="PTHR43162">
    <property type="match status" value="1"/>
</dbReference>
<dbReference type="PANTHER" id="PTHR43162:SF1">
    <property type="entry name" value="PRESTALK A DIFFERENTIATION PROTEIN A"/>
    <property type="match status" value="1"/>
</dbReference>